<proteinExistence type="predicted"/>
<dbReference type="InterPro" id="IPR006675">
    <property type="entry name" value="HDIG_dom"/>
</dbReference>
<gene>
    <name evidence="2" type="ORF">EAV92_06450</name>
</gene>
<dbReference type="NCBIfam" id="TIGR00277">
    <property type="entry name" value="HDIG"/>
    <property type="match status" value="1"/>
</dbReference>
<dbReference type="AlphaFoldDB" id="A0A3G3JVH1"/>
<keyword evidence="3" id="KW-1185">Reference proteome</keyword>
<dbReference type="SUPFAM" id="SSF109604">
    <property type="entry name" value="HD-domain/PDEase-like"/>
    <property type="match status" value="1"/>
</dbReference>
<dbReference type="RefSeq" id="WP_123040300.1">
    <property type="nucleotide sequence ID" value="NZ_CP033433.1"/>
</dbReference>
<dbReference type="PROSITE" id="PS51831">
    <property type="entry name" value="HD"/>
    <property type="match status" value="1"/>
</dbReference>
<dbReference type="Pfam" id="PF01966">
    <property type="entry name" value="HD"/>
    <property type="match status" value="1"/>
</dbReference>
<dbReference type="KEGG" id="coh:EAV92_06450"/>
<dbReference type="PANTHER" id="PTHR43155:SF2">
    <property type="entry name" value="CYCLIC DI-GMP PHOSPHODIESTERASE PA4108"/>
    <property type="match status" value="1"/>
</dbReference>
<evidence type="ECO:0000313" key="3">
    <source>
        <dbReference type="Proteomes" id="UP000269097"/>
    </source>
</evidence>
<protein>
    <submittedName>
        <fullName evidence="2">HD domain-containing protein</fullName>
    </submittedName>
</protein>
<accession>A0A3G3JVH1</accession>
<feature type="domain" description="HD" evidence="1">
    <location>
        <begin position="128"/>
        <end position="235"/>
    </location>
</feature>
<dbReference type="InterPro" id="IPR006674">
    <property type="entry name" value="HD_domain"/>
</dbReference>
<dbReference type="Gene3D" id="1.10.3210.10">
    <property type="entry name" value="Hypothetical protein af1432"/>
    <property type="match status" value="1"/>
</dbReference>
<dbReference type="PANTHER" id="PTHR43155">
    <property type="entry name" value="CYCLIC DI-GMP PHOSPHODIESTERASE PA4108-RELATED"/>
    <property type="match status" value="1"/>
</dbReference>
<dbReference type="InterPro" id="IPR003607">
    <property type="entry name" value="HD/PDEase_dom"/>
</dbReference>
<organism evidence="2 3">
    <name type="scientific">Cohnella candidum</name>
    <dbReference type="NCBI Taxonomy" id="2674991"/>
    <lineage>
        <taxon>Bacteria</taxon>
        <taxon>Bacillati</taxon>
        <taxon>Bacillota</taxon>
        <taxon>Bacilli</taxon>
        <taxon>Bacillales</taxon>
        <taxon>Paenibacillaceae</taxon>
        <taxon>Cohnella</taxon>
    </lineage>
</organism>
<reference evidence="2 3" key="1">
    <citation type="submission" date="2018-10" db="EMBL/GenBank/DDBJ databases">
        <title>Genome Sequence of Cohnella sp.</title>
        <authorList>
            <person name="Srinivasan S."/>
            <person name="Kim M.K."/>
        </authorList>
    </citation>
    <scope>NUCLEOTIDE SEQUENCE [LARGE SCALE GENOMIC DNA]</scope>
    <source>
        <strain evidence="2 3">18JY8-7</strain>
    </source>
</reference>
<name>A0A3G3JVH1_9BACL</name>
<sequence>MRPIPIHQYDENTMQLAKPAYDRRGRVLLSASQIVHPKYLEKLKEIGIRTLIVEDAESRGISLEEMIDIPTWLDVVQTVEEAFAAVAGKKPLPLRGLQQGVAKLLKEILSRPLILPIPSSTMAENLAPYAHAVNVAIMALQVGKSLGYHELMLRDLAIGCLLHDIGKAVTSESQEHPVAGFDIIRGVREVNLLSAHIAFQHHERLDGQGYPRAIRGNAFLEYAQICGICSLYDHLADELPPHEAMERVMGTSGTAFSTEIVQAFVRTVPAYPPGTKIRLMSGEDGIVTRITTHMQRPVVRRLATGEEISLAEELTVMITGSI</sequence>
<dbReference type="EMBL" id="CP033433">
    <property type="protein sequence ID" value="AYQ72240.1"/>
    <property type="molecule type" value="Genomic_DNA"/>
</dbReference>
<dbReference type="CDD" id="cd00077">
    <property type="entry name" value="HDc"/>
    <property type="match status" value="1"/>
</dbReference>
<dbReference type="Proteomes" id="UP000269097">
    <property type="component" value="Chromosome"/>
</dbReference>
<evidence type="ECO:0000259" key="1">
    <source>
        <dbReference type="PROSITE" id="PS51831"/>
    </source>
</evidence>
<evidence type="ECO:0000313" key="2">
    <source>
        <dbReference type="EMBL" id="AYQ72240.1"/>
    </source>
</evidence>